<dbReference type="PANTHER" id="PTHR12758:SF19">
    <property type="entry name" value="APOPTOSIS INHIBITOR 5"/>
    <property type="match status" value="1"/>
</dbReference>
<dbReference type="AlphaFoldDB" id="A0A5C3QNF1"/>
<sequence length="443" mass="50270">MSNRIDNQREYEIRDLIRKVSGFKNPAHPDFQQRREVLQSLIKLTQSPTAMLKMLAAHEIPQFFNNFADLEEDAINAIYDLCEDPESKVRIAGYLSIGRISKIDRKWIKRNADVLIQLLQSDEPTEAKKVREALVEHINLDAAVTLGVFCDQIIPSDEATDEEEQALRVRLRELVLEFLKEKAHPILEQHVLPESDAEGVLLDRITKEIGGDHFHQLSQQHVTVLVQDFLGRLQASPKLQEATLKALYRRAEQCVLSKTSEAPNKALFYLDEAAALMGKQGVTEQAAFLQHAYQSLLRTSRGLPIDLRTSYVCRVVNYFSILKISDGQSEVVGPIYEQLASLSTMLLQSLLTEKKDSVKPTSRVPEACLVLLRAYRQHKTSNGPRVSLVTLLPYLKQIVETQPFDADAAWPELQKLARVNHRGNLHFCSCPCPTNNLYFAFPF</sequence>
<dbReference type="InterPro" id="IPR011989">
    <property type="entry name" value="ARM-like"/>
</dbReference>
<evidence type="ECO:0000256" key="2">
    <source>
        <dbReference type="ARBA" id="ARBA00022703"/>
    </source>
</evidence>
<dbReference type="Proteomes" id="UP000305067">
    <property type="component" value="Unassembled WGS sequence"/>
</dbReference>
<dbReference type="GO" id="GO:0043066">
    <property type="term" value="P:negative regulation of apoptotic process"/>
    <property type="evidence" value="ECO:0007669"/>
    <property type="project" value="TreeGrafter"/>
</dbReference>
<evidence type="ECO:0000256" key="1">
    <source>
        <dbReference type="ARBA" id="ARBA00009515"/>
    </source>
</evidence>
<reference evidence="3 4" key="1">
    <citation type="journal article" date="2019" name="Nat. Ecol. Evol.">
        <title>Megaphylogeny resolves global patterns of mushroom evolution.</title>
        <authorList>
            <person name="Varga T."/>
            <person name="Krizsan K."/>
            <person name="Foldi C."/>
            <person name="Dima B."/>
            <person name="Sanchez-Garcia M."/>
            <person name="Sanchez-Ramirez S."/>
            <person name="Szollosi G.J."/>
            <person name="Szarkandi J.G."/>
            <person name="Papp V."/>
            <person name="Albert L."/>
            <person name="Andreopoulos W."/>
            <person name="Angelini C."/>
            <person name="Antonin V."/>
            <person name="Barry K.W."/>
            <person name="Bougher N.L."/>
            <person name="Buchanan P."/>
            <person name="Buyck B."/>
            <person name="Bense V."/>
            <person name="Catcheside P."/>
            <person name="Chovatia M."/>
            <person name="Cooper J."/>
            <person name="Damon W."/>
            <person name="Desjardin D."/>
            <person name="Finy P."/>
            <person name="Geml J."/>
            <person name="Haridas S."/>
            <person name="Hughes K."/>
            <person name="Justo A."/>
            <person name="Karasinski D."/>
            <person name="Kautmanova I."/>
            <person name="Kiss B."/>
            <person name="Kocsube S."/>
            <person name="Kotiranta H."/>
            <person name="LaButti K.M."/>
            <person name="Lechner B.E."/>
            <person name="Liimatainen K."/>
            <person name="Lipzen A."/>
            <person name="Lukacs Z."/>
            <person name="Mihaltcheva S."/>
            <person name="Morgado L.N."/>
            <person name="Niskanen T."/>
            <person name="Noordeloos M.E."/>
            <person name="Ohm R.A."/>
            <person name="Ortiz-Santana B."/>
            <person name="Ovrebo C."/>
            <person name="Racz N."/>
            <person name="Riley R."/>
            <person name="Savchenko A."/>
            <person name="Shiryaev A."/>
            <person name="Soop K."/>
            <person name="Spirin V."/>
            <person name="Szebenyi C."/>
            <person name="Tomsovsky M."/>
            <person name="Tulloss R.E."/>
            <person name="Uehling J."/>
            <person name="Grigoriev I.V."/>
            <person name="Vagvolgyi C."/>
            <person name="Papp T."/>
            <person name="Martin F.M."/>
            <person name="Miettinen O."/>
            <person name="Hibbett D.S."/>
            <person name="Nagy L.G."/>
        </authorList>
    </citation>
    <scope>NUCLEOTIDE SEQUENCE [LARGE SCALE GENOMIC DNA]</scope>
    <source>
        <strain evidence="3 4">CBS 309.79</strain>
    </source>
</reference>
<comment type="similarity">
    <text evidence="1">Belongs to the API5 family.</text>
</comment>
<dbReference type="OrthoDB" id="19224at2759"/>
<organism evidence="3 4">
    <name type="scientific">Pterulicium gracile</name>
    <dbReference type="NCBI Taxonomy" id="1884261"/>
    <lineage>
        <taxon>Eukaryota</taxon>
        <taxon>Fungi</taxon>
        <taxon>Dikarya</taxon>
        <taxon>Basidiomycota</taxon>
        <taxon>Agaricomycotina</taxon>
        <taxon>Agaricomycetes</taxon>
        <taxon>Agaricomycetidae</taxon>
        <taxon>Agaricales</taxon>
        <taxon>Pleurotineae</taxon>
        <taxon>Pterulaceae</taxon>
        <taxon>Pterulicium</taxon>
    </lineage>
</organism>
<dbReference type="Pfam" id="PF05918">
    <property type="entry name" value="API5"/>
    <property type="match status" value="1"/>
</dbReference>
<protein>
    <submittedName>
        <fullName evidence="3">Apoptosis inhibitory protein 5-domain-containing protein</fullName>
    </submittedName>
</protein>
<keyword evidence="4" id="KW-1185">Reference proteome</keyword>
<dbReference type="InterPro" id="IPR016024">
    <property type="entry name" value="ARM-type_fold"/>
</dbReference>
<dbReference type="STRING" id="1884261.A0A5C3QNF1"/>
<dbReference type="SUPFAM" id="SSF48371">
    <property type="entry name" value="ARM repeat"/>
    <property type="match status" value="1"/>
</dbReference>
<dbReference type="InterPro" id="IPR008383">
    <property type="entry name" value="API5"/>
</dbReference>
<dbReference type="PANTHER" id="PTHR12758">
    <property type="entry name" value="APOPTOSIS INHIBITOR 5-RELATED"/>
    <property type="match status" value="1"/>
</dbReference>
<gene>
    <name evidence="3" type="ORF">BDV98DRAFT_416485</name>
</gene>
<dbReference type="GO" id="GO:0006915">
    <property type="term" value="P:apoptotic process"/>
    <property type="evidence" value="ECO:0007669"/>
    <property type="project" value="UniProtKB-KW"/>
</dbReference>
<keyword evidence="2" id="KW-0053">Apoptosis</keyword>
<dbReference type="Gene3D" id="1.25.10.10">
    <property type="entry name" value="Leucine-rich Repeat Variant"/>
    <property type="match status" value="1"/>
</dbReference>
<evidence type="ECO:0000313" key="3">
    <source>
        <dbReference type="EMBL" id="TFL03117.1"/>
    </source>
</evidence>
<dbReference type="EMBL" id="ML178821">
    <property type="protein sequence ID" value="TFL03117.1"/>
    <property type="molecule type" value="Genomic_DNA"/>
</dbReference>
<proteinExistence type="inferred from homology"/>
<name>A0A5C3QNF1_9AGAR</name>
<dbReference type="GO" id="GO:0005634">
    <property type="term" value="C:nucleus"/>
    <property type="evidence" value="ECO:0007669"/>
    <property type="project" value="TreeGrafter"/>
</dbReference>
<dbReference type="GO" id="GO:0003723">
    <property type="term" value="F:RNA binding"/>
    <property type="evidence" value="ECO:0007669"/>
    <property type="project" value="TreeGrafter"/>
</dbReference>
<evidence type="ECO:0000313" key="4">
    <source>
        <dbReference type="Proteomes" id="UP000305067"/>
    </source>
</evidence>
<accession>A0A5C3QNF1</accession>